<gene>
    <name evidence="1" type="ORF">XELAEV_18011262mg</name>
</gene>
<dbReference type="EMBL" id="CM004468">
    <property type="protein sequence ID" value="OCT93587.1"/>
    <property type="molecule type" value="Genomic_DNA"/>
</dbReference>
<accession>A0A974HX16</accession>
<proteinExistence type="predicted"/>
<sequence length="70" mass="8130">MAPGPEIWLRAFIDFMEPNDLAVCNLRSGGESVLLGILLEVQRYTQELTIHTSHYIYYLVWEEHYGAFVL</sequence>
<reference evidence="2" key="1">
    <citation type="journal article" date="2016" name="Nature">
        <title>Genome evolution in the allotetraploid frog Xenopus laevis.</title>
        <authorList>
            <person name="Session A.M."/>
            <person name="Uno Y."/>
            <person name="Kwon T."/>
            <person name="Chapman J.A."/>
            <person name="Toyoda A."/>
            <person name="Takahashi S."/>
            <person name="Fukui A."/>
            <person name="Hikosaka A."/>
            <person name="Suzuki A."/>
            <person name="Kondo M."/>
            <person name="van Heeringen S.J."/>
            <person name="Quigley I."/>
            <person name="Heinz S."/>
            <person name="Ogino H."/>
            <person name="Ochi H."/>
            <person name="Hellsten U."/>
            <person name="Lyons J.B."/>
            <person name="Simakov O."/>
            <person name="Putnam N."/>
            <person name="Stites J."/>
            <person name="Kuroki Y."/>
            <person name="Tanaka T."/>
            <person name="Michiue T."/>
            <person name="Watanabe M."/>
            <person name="Bogdanovic O."/>
            <person name="Lister R."/>
            <person name="Georgiou G."/>
            <person name="Paranjpe S.S."/>
            <person name="van Kruijsbergen I."/>
            <person name="Shu S."/>
            <person name="Carlson J."/>
            <person name="Kinoshita T."/>
            <person name="Ohta Y."/>
            <person name="Mawaribuchi S."/>
            <person name="Jenkins J."/>
            <person name="Grimwood J."/>
            <person name="Schmutz J."/>
            <person name="Mitros T."/>
            <person name="Mozaffari S.V."/>
            <person name="Suzuki Y."/>
            <person name="Haramoto Y."/>
            <person name="Yamamoto T.S."/>
            <person name="Takagi C."/>
            <person name="Heald R."/>
            <person name="Miller K."/>
            <person name="Haudenschild C."/>
            <person name="Kitzman J."/>
            <person name="Nakayama T."/>
            <person name="Izutsu Y."/>
            <person name="Robert J."/>
            <person name="Fortriede J."/>
            <person name="Burns K."/>
            <person name="Lotay V."/>
            <person name="Karimi K."/>
            <person name="Yasuoka Y."/>
            <person name="Dichmann D.S."/>
            <person name="Flajnik M.F."/>
            <person name="Houston D.W."/>
            <person name="Shendure J."/>
            <person name="DuPasquier L."/>
            <person name="Vize P.D."/>
            <person name="Zorn A.M."/>
            <person name="Ito M."/>
            <person name="Marcotte E.M."/>
            <person name="Wallingford J.B."/>
            <person name="Ito Y."/>
            <person name="Asashima M."/>
            <person name="Ueno N."/>
            <person name="Matsuda Y."/>
            <person name="Veenstra G.J."/>
            <person name="Fujiyama A."/>
            <person name="Harland R.M."/>
            <person name="Taira M."/>
            <person name="Rokhsar D.S."/>
        </authorList>
    </citation>
    <scope>NUCLEOTIDE SEQUENCE [LARGE SCALE GENOMIC DNA]</scope>
    <source>
        <strain evidence="2">J</strain>
    </source>
</reference>
<name>A0A974HX16_XENLA</name>
<protein>
    <submittedName>
        <fullName evidence="1">Uncharacterized protein</fullName>
    </submittedName>
</protein>
<dbReference type="AlphaFoldDB" id="A0A974HX16"/>
<organism evidence="1 2">
    <name type="scientific">Xenopus laevis</name>
    <name type="common">African clawed frog</name>
    <dbReference type="NCBI Taxonomy" id="8355"/>
    <lineage>
        <taxon>Eukaryota</taxon>
        <taxon>Metazoa</taxon>
        <taxon>Chordata</taxon>
        <taxon>Craniata</taxon>
        <taxon>Vertebrata</taxon>
        <taxon>Euteleostomi</taxon>
        <taxon>Amphibia</taxon>
        <taxon>Batrachia</taxon>
        <taxon>Anura</taxon>
        <taxon>Pipoidea</taxon>
        <taxon>Pipidae</taxon>
        <taxon>Xenopodinae</taxon>
        <taxon>Xenopus</taxon>
        <taxon>Xenopus</taxon>
    </lineage>
</organism>
<dbReference type="Proteomes" id="UP000694892">
    <property type="component" value="Chromosome 2L"/>
</dbReference>
<evidence type="ECO:0000313" key="2">
    <source>
        <dbReference type="Proteomes" id="UP000694892"/>
    </source>
</evidence>
<evidence type="ECO:0000313" key="1">
    <source>
        <dbReference type="EMBL" id="OCT93587.1"/>
    </source>
</evidence>